<evidence type="ECO:0000256" key="1">
    <source>
        <dbReference type="ARBA" id="ARBA00004117"/>
    </source>
</evidence>
<dbReference type="Pfam" id="PF07559">
    <property type="entry name" value="FlgE_D2"/>
    <property type="match status" value="1"/>
</dbReference>
<evidence type="ECO:0000259" key="8">
    <source>
        <dbReference type="Pfam" id="PF07559"/>
    </source>
</evidence>
<dbReference type="Pfam" id="PF06429">
    <property type="entry name" value="Flg_bbr_C"/>
    <property type="match status" value="1"/>
</dbReference>
<proteinExistence type="inferred from homology"/>
<keyword evidence="10" id="KW-0966">Cell projection</keyword>
<dbReference type="PANTHER" id="PTHR30435:SF1">
    <property type="entry name" value="FLAGELLAR HOOK PROTEIN FLGE"/>
    <property type="match status" value="1"/>
</dbReference>
<comment type="caution">
    <text evidence="10">The sequence shown here is derived from an EMBL/GenBank/DDBJ whole genome shotgun (WGS) entry which is preliminary data.</text>
</comment>
<dbReference type="InterPro" id="IPR010930">
    <property type="entry name" value="Flg_bb/hook_C_dom"/>
</dbReference>
<dbReference type="EMBL" id="JAGXFD010000001">
    <property type="protein sequence ID" value="MBZ9568264.1"/>
    <property type="molecule type" value="Genomic_DNA"/>
</dbReference>
<name>A0ABS7X050_9GAMM</name>
<evidence type="ECO:0000259" key="9">
    <source>
        <dbReference type="Pfam" id="PF22692"/>
    </source>
</evidence>
<feature type="domain" description="Flagellar hook protein FlgE/F/G-like D1" evidence="9">
    <location>
        <begin position="76"/>
        <end position="138"/>
    </location>
</feature>
<dbReference type="Gene3D" id="2.60.98.20">
    <property type="entry name" value="Flagellar hook protein FlgE"/>
    <property type="match status" value="1"/>
</dbReference>
<gene>
    <name evidence="10" type="ORF">KGQ91_11350</name>
</gene>
<sequence>MGFSQALSGIGAASQQLDVVGNNIANSQTTGFKSSSVQFADVFANSQVGLGTRVSGVLQDFTNGNLETTGRNLDLAITGSGFFRFEQEGQVGYSRNGQLTMTADGGLVNAQGAKLMGYGLSDPKDPFSKVTGGGTPVALNVPADDMPAQATGASDADNPGVRAIYNLDASVTLGGDNPTPLNKVELRTDPADKTKKTDMNYHYSNSFTVYDSLGESHSVSLYFTKSGDNAWNVKPAIDGFYNGGSDFTLDFLSSGKLPEDKDRNVIGVNGGDATAQLNFSADYLGNGADDLSFAFDPKGTTQYANDFTQKSLTQDGYSSGSLIGISVADDGTIMRNYTNEKSMAAGKIAMANFRNPEGLKASGDNMWAATAASGAEVLGTAGVGQFGAIAPETLEQSNVDLTQELVDLIIAQRNYQANTNSIRTQSEVMDQVAQLR</sequence>
<comment type="subcellular location">
    <subcellularLocation>
        <location evidence="1 5">Bacterial flagellum basal body</location>
    </subcellularLocation>
</comment>
<dbReference type="InterPro" id="IPR037925">
    <property type="entry name" value="FlgE/F/G-like"/>
</dbReference>
<comment type="similarity">
    <text evidence="2 5">Belongs to the flagella basal body rod proteins family.</text>
</comment>
<reference evidence="10 11" key="1">
    <citation type="submission" date="2021-05" db="EMBL/GenBank/DDBJ databases">
        <title>Petroleum and Energy Research Collection (APPE): ex situ preservation of microbial diversity associated with the oil industry and exploitation of its biotechnological potential.</title>
        <authorList>
            <person name="Paixao C.T.M."/>
            <person name="Gomes M.B."/>
            <person name="Oliveira V.M."/>
        </authorList>
    </citation>
    <scope>NUCLEOTIDE SEQUENCE [LARGE SCALE GENOMIC DNA]</scope>
    <source>
        <strain evidence="10 11">LIT2</strain>
    </source>
</reference>
<feature type="domain" description="Flagellar basal-body/hook protein C-terminal" evidence="7">
    <location>
        <begin position="393"/>
        <end position="435"/>
    </location>
</feature>
<comment type="function">
    <text evidence="5">A flexible structure which links the flagellar filament to the drive apparatus in the basal body.</text>
</comment>
<keyword evidence="11" id="KW-1185">Reference proteome</keyword>
<evidence type="ECO:0000259" key="7">
    <source>
        <dbReference type="Pfam" id="PF06429"/>
    </source>
</evidence>
<keyword evidence="4 5" id="KW-0975">Bacterial flagellum</keyword>
<dbReference type="Proteomes" id="UP001319883">
    <property type="component" value="Unassembled WGS sequence"/>
</dbReference>
<feature type="domain" description="Flagellar hook protein FlgE D2" evidence="8">
    <location>
        <begin position="187"/>
        <end position="317"/>
    </location>
</feature>
<dbReference type="InterPro" id="IPR011491">
    <property type="entry name" value="FlgE_D2"/>
</dbReference>
<dbReference type="InterPro" id="IPR020013">
    <property type="entry name" value="Flagellar_FlgE/F/G"/>
</dbReference>
<accession>A0ABS7X050</accession>
<evidence type="ECO:0000259" key="6">
    <source>
        <dbReference type="Pfam" id="PF00460"/>
    </source>
</evidence>
<dbReference type="InterPro" id="IPR001444">
    <property type="entry name" value="Flag_bb_rod_N"/>
</dbReference>
<organism evidence="10 11">
    <name type="scientific">Modicisalibacter tunisiensis</name>
    <dbReference type="NCBI Taxonomy" id="390637"/>
    <lineage>
        <taxon>Bacteria</taxon>
        <taxon>Pseudomonadati</taxon>
        <taxon>Pseudomonadota</taxon>
        <taxon>Gammaproteobacteria</taxon>
        <taxon>Oceanospirillales</taxon>
        <taxon>Halomonadaceae</taxon>
        <taxon>Modicisalibacter</taxon>
    </lineage>
</organism>
<dbReference type="NCBIfam" id="NF004238">
    <property type="entry name" value="PRK05682.1-1"/>
    <property type="match status" value="1"/>
</dbReference>
<evidence type="ECO:0000313" key="10">
    <source>
        <dbReference type="EMBL" id="MBZ9568264.1"/>
    </source>
</evidence>
<dbReference type="NCBIfam" id="TIGR03506">
    <property type="entry name" value="FlgEFG_subfam"/>
    <property type="match status" value="1"/>
</dbReference>
<evidence type="ECO:0000256" key="4">
    <source>
        <dbReference type="ARBA" id="ARBA00023143"/>
    </source>
</evidence>
<evidence type="ECO:0000256" key="5">
    <source>
        <dbReference type="RuleBase" id="RU362116"/>
    </source>
</evidence>
<evidence type="ECO:0000256" key="3">
    <source>
        <dbReference type="ARBA" id="ARBA00019015"/>
    </source>
</evidence>
<dbReference type="SUPFAM" id="SSF117143">
    <property type="entry name" value="Flagellar hook protein flgE"/>
    <property type="match status" value="1"/>
</dbReference>
<dbReference type="InterPro" id="IPR037058">
    <property type="entry name" value="Falgellar_hook_FlgE_sf"/>
</dbReference>
<dbReference type="RefSeq" id="WP_224421030.1">
    <property type="nucleotide sequence ID" value="NZ_JAGXFD010000001.1"/>
</dbReference>
<keyword evidence="10" id="KW-0969">Cilium</keyword>
<evidence type="ECO:0000256" key="2">
    <source>
        <dbReference type="ARBA" id="ARBA00009677"/>
    </source>
</evidence>
<keyword evidence="10" id="KW-0282">Flagellum</keyword>
<dbReference type="Pfam" id="PF22692">
    <property type="entry name" value="LlgE_F_G_D1"/>
    <property type="match status" value="1"/>
</dbReference>
<evidence type="ECO:0000313" key="11">
    <source>
        <dbReference type="Proteomes" id="UP001319883"/>
    </source>
</evidence>
<dbReference type="InterPro" id="IPR053967">
    <property type="entry name" value="LlgE_F_G-like_D1"/>
</dbReference>
<dbReference type="Pfam" id="PF00460">
    <property type="entry name" value="Flg_bb_rod"/>
    <property type="match status" value="1"/>
</dbReference>
<dbReference type="PANTHER" id="PTHR30435">
    <property type="entry name" value="FLAGELLAR PROTEIN"/>
    <property type="match status" value="1"/>
</dbReference>
<feature type="domain" description="Flagellar basal body rod protein N-terminal" evidence="6">
    <location>
        <begin position="6"/>
        <end position="33"/>
    </location>
</feature>
<protein>
    <recommendedName>
        <fullName evidence="3 5">Flagellar hook protein FlgE</fullName>
    </recommendedName>
</protein>